<organism evidence="2 3">
    <name type="scientific">Trypanosoma brucei equiperdum</name>
    <dbReference type="NCBI Taxonomy" id="630700"/>
    <lineage>
        <taxon>Eukaryota</taxon>
        <taxon>Discoba</taxon>
        <taxon>Euglenozoa</taxon>
        <taxon>Kinetoplastea</taxon>
        <taxon>Metakinetoplastina</taxon>
        <taxon>Trypanosomatida</taxon>
        <taxon>Trypanosomatidae</taxon>
        <taxon>Trypanosoma</taxon>
    </lineage>
</organism>
<evidence type="ECO:0000256" key="1">
    <source>
        <dbReference type="SAM" id="Phobius"/>
    </source>
</evidence>
<keyword evidence="1" id="KW-1133">Transmembrane helix</keyword>
<dbReference type="Proteomes" id="UP000266743">
    <property type="component" value="Chromosome 8"/>
</dbReference>
<comment type="caution">
    <text evidence="2">The sequence shown here is derived from an EMBL/GenBank/DDBJ whole genome shotgun (WGS) entry which is preliminary data.</text>
</comment>
<name>A0A3L6L4T7_9TRYP</name>
<sequence>MLWQAKRTQGRCSSLLNTGFVVIISTTVPAVVV</sequence>
<dbReference type="AlphaFoldDB" id="A0A3L6L4T7"/>
<evidence type="ECO:0000313" key="2">
    <source>
        <dbReference type="EMBL" id="RHW71118.1"/>
    </source>
</evidence>
<feature type="transmembrane region" description="Helical" evidence="1">
    <location>
        <begin position="12"/>
        <end position="32"/>
    </location>
</feature>
<keyword evidence="1" id="KW-0812">Transmembrane</keyword>
<keyword evidence="1" id="KW-0472">Membrane</keyword>
<dbReference type="EMBL" id="QSBY01000008">
    <property type="protein sequence ID" value="RHW71118.1"/>
    <property type="molecule type" value="Genomic_DNA"/>
</dbReference>
<reference evidence="2 3" key="1">
    <citation type="submission" date="2018-09" db="EMBL/GenBank/DDBJ databases">
        <title>whole genome sequence of T. equiperdum IVM-t1 strain.</title>
        <authorList>
            <person name="Suganuma K."/>
        </authorList>
    </citation>
    <scope>NUCLEOTIDE SEQUENCE [LARGE SCALE GENOMIC DNA]</scope>
    <source>
        <strain evidence="2 3">IVM-t1</strain>
    </source>
</reference>
<evidence type="ECO:0000313" key="3">
    <source>
        <dbReference type="Proteomes" id="UP000266743"/>
    </source>
</evidence>
<protein>
    <submittedName>
        <fullName evidence="2">Uncharacterized protein</fullName>
    </submittedName>
</protein>
<proteinExistence type="predicted"/>
<gene>
    <name evidence="2" type="ORF">DPX39_080012800</name>
</gene>
<accession>A0A3L6L4T7</accession>